<dbReference type="Proteomes" id="UP000613066">
    <property type="component" value="Unassembled WGS sequence"/>
</dbReference>
<dbReference type="InterPro" id="IPR020471">
    <property type="entry name" value="AKR"/>
</dbReference>
<dbReference type="EMBL" id="WBMW01001041">
    <property type="protein sequence ID" value="NXC39622.1"/>
    <property type="molecule type" value="Genomic_DNA"/>
</dbReference>
<dbReference type="GO" id="GO:0016491">
    <property type="term" value="F:oxidoreductase activity"/>
    <property type="evidence" value="ECO:0007669"/>
    <property type="project" value="InterPro"/>
</dbReference>
<dbReference type="AlphaFoldDB" id="A0A851NN15"/>
<dbReference type="PRINTS" id="PR00069">
    <property type="entry name" value="ALDKETRDTASE"/>
</dbReference>
<feature type="non-terminal residue" evidence="2">
    <location>
        <position position="96"/>
    </location>
</feature>
<reference evidence="2" key="1">
    <citation type="submission" date="2019-09" db="EMBL/GenBank/DDBJ databases">
        <title>Bird 10,000 Genomes (B10K) Project - Family phase.</title>
        <authorList>
            <person name="Zhang G."/>
        </authorList>
    </citation>
    <scope>NUCLEOTIDE SEQUENCE</scope>
    <source>
        <strain evidence="2">B10K-DU-001-08</strain>
        <tissue evidence="2">Muscle</tissue>
    </source>
</reference>
<dbReference type="PANTHER" id="PTHR11732">
    <property type="entry name" value="ALDO/KETO REDUCTASE"/>
    <property type="match status" value="1"/>
</dbReference>
<dbReference type="InterPro" id="IPR023210">
    <property type="entry name" value="NADP_OxRdtase_dom"/>
</dbReference>
<feature type="non-terminal residue" evidence="2">
    <location>
        <position position="1"/>
    </location>
</feature>
<dbReference type="OrthoDB" id="416253at2759"/>
<dbReference type="SUPFAM" id="SSF51430">
    <property type="entry name" value="NAD(P)-linked oxidoreductase"/>
    <property type="match status" value="1"/>
</dbReference>
<comment type="caution">
    <text evidence="2">The sequence shown here is derived from an EMBL/GenBank/DDBJ whole genome shotgun (WGS) entry which is preliminary data.</text>
</comment>
<name>A0A851NN15_9GALL</name>
<evidence type="ECO:0000313" key="3">
    <source>
        <dbReference type="Proteomes" id="UP000613066"/>
    </source>
</evidence>
<protein>
    <submittedName>
        <fullName evidence="2">AKCL2 reductase</fullName>
    </submittedName>
</protein>
<evidence type="ECO:0000259" key="1">
    <source>
        <dbReference type="Pfam" id="PF00248"/>
    </source>
</evidence>
<dbReference type="InterPro" id="IPR036812">
    <property type="entry name" value="NAD(P)_OxRdtase_dom_sf"/>
</dbReference>
<feature type="domain" description="NADP-dependent oxidoreductase" evidence="1">
    <location>
        <begin position="7"/>
        <end position="92"/>
    </location>
</feature>
<dbReference type="Gene3D" id="3.20.20.100">
    <property type="entry name" value="NADP-dependent oxidoreductase domain"/>
    <property type="match status" value="1"/>
</dbReference>
<keyword evidence="3" id="KW-1185">Reference proteome</keyword>
<sequence length="96" mass="11111">FQSLQGKARDAVKFAIDVGYHHFDCAYVYRNESEIGAALQEKVEGIVRQEDLFIVSKLWCTFHEKPLVKEACQQTLAALQLDYLDLHLMHWPIGFK</sequence>
<accession>A0A851NN15</accession>
<evidence type="ECO:0000313" key="2">
    <source>
        <dbReference type="EMBL" id="NXC39622.1"/>
    </source>
</evidence>
<dbReference type="Pfam" id="PF00248">
    <property type="entry name" value="Aldo_ket_red"/>
    <property type="match status" value="1"/>
</dbReference>
<proteinExistence type="predicted"/>
<organism evidence="2 3">
    <name type="scientific">Penelope pileata</name>
    <dbReference type="NCBI Taxonomy" id="1118817"/>
    <lineage>
        <taxon>Eukaryota</taxon>
        <taxon>Metazoa</taxon>
        <taxon>Chordata</taxon>
        <taxon>Craniata</taxon>
        <taxon>Vertebrata</taxon>
        <taxon>Euteleostomi</taxon>
        <taxon>Archelosauria</taxon>
        <taxon>Archosauria</taxon>
        <taxon>Dinosauria</taxon>
        <taxon>Saurischia</taxon>
        <taxon>Theropoda</taxon>
        <taxon>Coelurosauria</taxon>
        <taxon>Aves</taxon>
        <taxon>Neognathae</taxon>
        <taxon>Galloanserae</taxon>
        <taxon>Galliformes</taxon>
        <taxon>Cracidae</taxon>
        <taxon>Penelope</taxon>
    </lineage>
</organism>
<gene>
    <name evidence="2" type="primary">Akr1e2</name>
    <name evidence="2" type="ORF">PENPIL_R13633</name>
</gene>